<dbReference type="InterPro" id="IPR012336">
    <property type="entry name" value="Thioredoxin-like_fold"/>
</dbReference>
<dbReference type="AlphaFoldDB" id="A0A1M4S4S7"/>
<dbReference type="Gene3D" id="1.10.1200.90">
    <property type="entry name" value="DsbA-like domain"/>
    <property type="match status" value="1"/>
</dbReference>
<evidence type="ECO:0000259" key="1">
    <source>
        <dbReference type="Pfam" id="PF13462"/>
    </source>
</evidence>
<dbReference type="Pfam" id="PF13462">
    <property type="entry name" value="Thioredoxin_4"/>
    <property type="match status" value="1"/>
</dbReference>
<gene>
    <name evidence="2" type="ORF">SAMN02745249_00015</name>
</gene>
<protein>
    <submittedName>
        <fullName evidence="2">Thioredoxin</fullName>
    </submittedName>
</protein>
<sequence>MSFNYSKITLDDSIKIGSDEAPLKIVEYINLRCPDSKNYEENIAPFLESYIKQGKIQRILKHFDKEKYPLEVGNVFNQYLNYDTPEESFHLIKKLFKEQATWGKQRLSQIPHIAKDYGLSLQTKNRKQALRIDEEVHSVNVTNVPTIFVGETAFVETINLEEFKDAVEEYFE</sequence>
<evidence type="ECO:0000313" key="3">
    <source>
        <dbReference type="Proteomes" id="UP000184128"/>
    </source>
</evidence>
<dbReference type="Gene3D" id="3.40.30.10">
    <property type="entry name" value="Glutaredoxin"/>
    <property type="match status" value="1"/>
</dbReference>
<name>A0A1M4S4S7_9LACT</name>
<dbReference type="OrthoDB" id="117402at2"/>
<organism evidence="2 3">
    <name type="scientific">Atopostipes suicloacalis DSM 15692</name>
    <dbReference type="NCBI Taxonomy" id="1121025"/>
    <lineage>
        <taxon>Bacteria</taxon>
        <taxon>Bacillati</taxon>
        <taxon>Bacillota</taxon>
        <taxon>Bacilli</taxon>
        <taxon>Lactobacillales</taxon>
        <taxon>Carnobacteriaceae</taxon>
        <taxon>Atopostipes</taxon>
    </lineage>
</organism>
<accession>A0A1M4S4S7</accession>
<dbReference type="STRING" id="1121025.SAMN02745249_00015"/>
<evidence type="ECO:0000313" key="2">
    <source>
        <dbReference type="EMBL" id="SHE27201.1"/>
    </source>
</evidence>
<dbReference type="EMBL" id="FQUF01000002">
    <property type="protein sequence ID" value="SHE27201.1"/>
    <property type="molecule type" value="Genomic_DNA"/>
</dbReference>
<reference evidence="2 3" key="1">
    <citation type="submission" date="2016-11" db="EMBL/GenBank/DDBJ databases">
        <authorList>
            <person name="Jaros S."/>
            <person name="Januszkiewicz K."/>
            <person name="Wedrychowicz H."/>
        </authorList>
    </citation>
    <scope>NUCLEOTIDE SEQUENCE [LARGE SCALE GENOMIC DNA]</scope>
    <source>
        <strain evidence="2 3">DSM 15692</strain>
    </source>
</reference>
<dbReference type="Proteomes" id="UP000184128">
    <property type="component" value="Unassembled WGS sequence"/>
</dbReference>
<feature type="domain" description="Thioredoxin-like fold" evidence="1">
    <location>
        <begin position="12"/>
        <end position="168"/>
    </location>
</feature>
<dbReference type="RefSeq" id="WP_073294316.1">
    <property type="nucleotide sequence ID" value="NZ_FQUF01000002.1"/>
</dbReference>
<dbReference type="SUPFAM" id="SSF52833">
    <property type="entry name" value="Thioredoxin-like"/>
    <property type="match status" value="1"/>
</dbReference>
<proteinExistence type="predicted"/>
<dbReference type="InterPro" id="IPR036249">
    <property type="entry name" value="Thioredoxin-like_sf"/>
</dbReference>
<keyword evidence="3" id="KW-1185">Reference proteome</keyword>